<proteinExistence type="inferred from homology"/>
<dbReference type="Proteomes" id="UP001232584">
    <property type="component" value="Unassembled WGS sequence"/>
</dbReference>
<dbReference type="SFLD" id="SFLDG01384">
    <property type="entry name" value="thioether_bond_formation_requi"/>
    <property type="match status" value="1"/>
</dbReference>
<dbReference type="SFLD" id="SFLDG01386">
    <property type="entry name" value="main_SPASM_domain-containing"/>
    <property type="match status" value="1"/>
</dbReference>
<dbReference type="CDD" id="cd01335">
    <property type="entry name" value="Radical_SAM"/>
    <property type="match status" value="1"/>
</dbReference>
<sequence length="526" mass="60399">MNETKTLIGDYKKFEDMFLKLKGGLRFSRLGKTFQTNNNKYFLDSGTGKIFEVNNNVYSVLECLWNTDNFNQLFELGISDEDLLSALNEVEEVVKSENILQMPPIKTMHFNNVDINNYKIEDTQMKNLSIEMTERCNLRCKYCVYHEDQGGFRTFGKKDITFDVIKKAIDLLALSTEEEAFISFYGGEPLLKFDLIKQSIDYCSKKLSNKKVHYNMTTNATLITEEIATYLSSLENYFTTISLDGPELIHNKNRVFADGTGSFEKAMKGLSNLVKAEGENASKRIHFNIVLDETSKENFEKIQDFYNTSEWIPKGSNITTSYITTENKEFEYLGVGTEAERKIAKRIEKESDPLSDWNIEKVYSGESAIDKNPLISKDFIDKGLHAIHKRMLIDQPAKVHYMNGCCIPSSRKLYLTVNGDFSVCERIGPSPFIGNVDEGINFDKIKKYYITDFTNEASKYCNDCWAVHICSLCYMNCYDEDGIHISYRHAHCLGNRQEIESNLVRYHEILESNPKSLAYLNDIVVS</sequence>
<dbReference type="InterPro" id="IPR023867">
    <property type="entry name" value="Sulphatase_maturase_rSAM"/>
</dbReference>
<dbReference type="SFLD" id="SFLDS00029">
    <property type="entry name" value="Radical_SAM"/>
    <property type="match status" value="1"/>
</dbReference>
<dbReference type="SFLD" id="SFLDG01067">
    <property type="entry name" value="SPASM/twitch_domain_containing"/>
    <property type="match status" value="1"/>
</dbReference>
<gene>
    <name evidence="7" type="ORF">QOZ92_001081</name>
</gene>
<name>A0ABU0MZC2_9FIRM</name>
<protein>
    <recommendedName>
        <fullName evidence="6">Radical SAM core domain-containing protein</fullName>
    </recommendedName>
</protein>
<evidence type="ECO:0000313" key="7">
    <source>
        <dbReference type="EMBL" id="MDQ0555968.1"/>
    </source>
</evidence>
<evidence type="ECO:0000256" key="3">
    <source>
        <dbReference type="ARBA" id="ARBA00023004"/>
    </source>
</evidence>
<feature type="domain" description="Radical SAM core" evidence="6">
    <location>
        <begin position="122"/>
        <end position="354"/>
    </location>
</feature>
<dbReference type="SUPFAM" id="SSF102114">
    <property type="entry name" value="Radical SAM enzymes"/>
    <property type="match status" value="1"/>
</dbReference>
<accession>A0ABU0MZC2</accession>
<dbReference type="InterPro" id="IPR058240">
    <property type="entry name" value="rSAM_sf"/>
</dbReference>
<dbReference type="PANTHER" id="PTHR43273">
    <property type="entry name" value="ANAEROBIC SULFATASE-MATURATING ENZYME HOMOLOG ASLB-RELATED"/>
    <property type="match status" value="1"/>
</dbReference>
<evidence type="ECO:0000256" key="5">
    <source>
        <dbReference type="ARBA" id="ARBA00023601"/>
    </source>
</evidence>
<reference evidence="7 8" key="1">
    <citation type="submission" date="2023-07" db="EMBL/GenBank/DDBJ databases">
        <title>Genomic Encyclopedia of Type Strains, Phase IV (KMG-IV): sequencing the most valuable type-strain genomes for metagenomic binning, comparative biology and taxonomic classification.</title>
        <authorList>
            <person name="Goeker M."/>
        </authorList>
    </citation>
    <scope>NUCLEOTIDE SEQUENCE [LARGE SCALE GENOMIC DNA]</scope>
    <source>
        <strain evidence="7 8">DSM 15049</strain>
    </source>
</reference>
<dbReference type="PANTHER" id="PTHR43273:SF3">
    <property type="entry name" value="ANAEROBIC SULFATASE-MATURATING ENZYME HOMOLOG ASLB-RELATED"/>
    <property type="match status" value="1"/>
</dbReference>
<evidence type="ECO:0000256" key="2">
    <source>
        <dbReference type="ARBA" id="ARBA00022723"/>
    </source>
</evidence>
<organism evidence="7 8">
    <name type="scientific">Paraclostridium ghonii</name>
    <dbReference type="NCBI Taxonomy" id="29358"/>
    <lineage>
        <taxon>Bacteria</taxon>
        <taxon>Bacillati</taxon>
        <taxon>Bacillota</taxon>
        <taxon>Clostridia</taxon>
        <taxon>Peptostreptococcales</taxon>
        <taxon>Peptostreptococcaceae</taxon>
        <taxon>Paraclostridium</taxon>
    </lineage>
</organism>
<dbReference type="PROSITE" id="PS51918">
    <property type="entry name" value="RADICAL_SAM"/>
    <property type="match status" value="1"/>
</dbReference>
<keyword evidence="1" id="KW-0949">S-adenosyl-L-methionine</keyword>
<dbReference type="EMBL" id="JAUSWG010000003">
    <property type="protein sequence ID" value="MDQ0555968.1"/>
    <property type="molecule type" value="Genomic_DNA"/>
</dbReference>
<dbReference type="Pfam" id="PF04055">
    <property type="entry name" value="Radical_SAM"/>
    <property type="match status" value="1"/>
</dbReference>
<evidence type="ECO:0000259" key="6">
    <source>
        <dbReference type="PROSITE" id="PS51918"/>
    </source>
</evidence>
<dbReference type="InterPro" id="IPR007197">
    <property type="entry name" value="rSAM"/>
</dbReference>
<evidence type="ECO:0000313" key="8">
    <source>
        <dbReference type="Proteomes" id="UP001232584"/>
    </source>
</evidence>
<dbReference type="InterPro" id="IPR013785">
    <property type="entry name" value="Aldolase_TIM"/>
</dbReference>
<keyword evidence="8" id="KW-1185">Reference proteome</keyword>
<comment type="similarity">
    <text evidence="5">Belongs to the radical SAM superfamily. Anaerobic sulfatase-maturating enzyme family.</text>
</comment>
<dbReference type="Gene3D" id="3.20.20.70">
    <property type="entry name" value="Aldolase class I"/>
    <property type="match status" value="1"/>
</dbReference>
<evidence type="ECO:0000256" key="1">
    <source>
        <dbReference type="ARBA" id="ARBA00022691"/>
    </source>
</evidence>
<dbReference type="RefSeq" id="WP_307504229.1">
    <property type="nucleotide sequence ID" value="NZ_BAAACE010000014.1"/>
</dbReference>
<keyword evidence="2" id="KW-0479">Metal-binding</keyword>
<keyword evidence="4" id="KW-0411">Iron-sulfur</keyword>
<keyword evidence="3" id="KW-0408">Iron</keyword>
<evidence type="ECO:0000256" key="4">
    <source>
        <dbReference type="ARBA" id="ARBA00023014"/>
    </source>
</evidence>
<comment type="caution">
    <text evidence="7">The sequence shown here is derived from an EMBL/GenBank/DDBJ whole genome shotgun (WGS) entry which is preliminary data.</text>
</comment>